<evidence type="ECO:0000259" key="2">
    <source>
        <dbReference type="SMART" id="SM01000"/>
    </source>
</evidence>
<dbReference type="InterPro" id="IPR000477">
    <property type="entry name" value="RT_dom"/>
</dbReference>
<dbReference type="Proteomes" id="UP001145742">
    <property type="component" value="Unassembled WGS sequence"/>
</dbReference>
<dbReference type="SUPFAM" id="SSF103111">
    <property type="entry name" value="Activator of Hsp90 ATPase, Aha1"/>
    <property type="match status" value="1"/>
</dbReference>
<dbReference type="InterPro" id="IPR036338">
    <property type="entry name" value="Aha1"/>
</dbReference>
<evidence type="ECO:0000256" key="1">
    <source>
        <dbReference type="ARBA" id="ARBA00006817"/>
    </source>
</evidence>
<evidence type="ECO:0000313" key="3">
    <source>
        <dbReference type="EMBL" id="KAJ7417628.1"/>
    </source>
</evidence>
<evidence type="ECO:0000313" key="4">
    <source>
        <dbReference type="Proteomes" id="UP001145742"/>
    </source>
</evidence>
<dbReference type="SMART" id="SM01000">
    <property type="entry name" value="Aha1_N"/>
    <property type="match status" value="1"/>
</dbReference>
<sequence>MAKWGEGDPRWIVEQRADATNVNNWHWTERDASNWSTERLKTLLLPVRVEGEEGACEVTEVSKLDGEASINNRKGKLIFFYEWAIKLAWTGTSKTGVKYKGYVEIPNLSDENDIDEVEILVSLAKDEPDTNLKTLMKQEGAKKIRDAMKTYISTLKTEFTQGMILPTVNGEHMETTPQVAPKAEDRKMAAKSSPAASQPKSIGVKIPTCKISLKDTFLTSPEELYRVFVTQEGSILGPVLFNRFINYLDAGLEGIRNKFADDTKLRGAVDSLKGREALQRDLDKSEGWAITNYMKFNKGKCQILYLGWGNPGCTYRLENERLESSATERDLEVLMVQAFTHAQATLEADKGGKFQLLDGSVTGEFVDLIARLAKNYYSVFLSLVKVPEKQLVMKWRFKSWPAGHFATITLNFNDKGGETEVCLEGKGIPVSEEERTKQGWQRYYFEGIKQTFGYGARLF</sequence>
<dbReference type="SUPFAM" id="SSF55961">
    <property type="entry name" value="Bet v1-like"/>
    <property type="match status" value="1"/>
</dbReference>
<organism evidence="3 4">
    <name type="scientific">Willisornis vidua</name>
    <name type="common">Xingu scale-backed antbird</name>
    <dbReference type="NCBI Taxonomy" id="1566151"/>
    <lineage>
        <taxon>Eukaryota</taxon>
        <taxon>Metazoa</taxon>
        <taxon>Chordata</taxon>
        <taxon>Craniata</taxon>
        <taxon>Vertebrata</taxon>
        <taxon>Euteleostomi</taxon>
        <taxon>Archelosauria</taxon>
        <taxon>Archosauria</taxon>
        <taxon>Dinosauria</taxon>
        <taxon>Saurischia</taxon>
        <taxon>Theropoda</taxon>
        <taxon>Coelurosauria</taxon>
        <taxon>Aves</taxon>
        <taxon>Neognathae</taxon>
        <taxon>Neoaves</taxon>
        <taxon>Telluraves</taxon>
        <taxon>Australaves</taxon>
        <taxon>Passeriformes</taxon>
        <taxon>Thamnophilidae</taxon>
        <taxon>Willisornis</taxon>
    </lineage>
</organism>
<accession>A0ABQ9DAH4</accession>
<proteinExistence type="inferred from homology"/>
<name>A0ABQ9DAH4_9PASS</name>
<dbReference type="InterPro" id="IPR013538">
    <property type="entry name" value="ASHA1/2-like_C"/>
</dbReference>
<dbReference type="PANTHER" id="PTHR13009">
    <property type="entry name" value="HEAT SHOCK PROTEIN 90 HSP90 CO-CHAPERONE AHA-1"/>
    <property type="match status" value="1"/>
</dbReference>
<reference evidence="3" key="1">
    <citation type="submission" date="2019-10" db="EMBL/GenBank/DDBJ databases">
        <authorList>
            <person name="Soares A.E.R."/>
            <person name="Aleixo A."/>
            <person name="Schneider P."/>
            <person name="Miyaki C.Y."/>
            <person name="Schneider M.P."/>
            <person name="Mello C."/>
            <person name="Vasconcelos A.T.R."/>
        </authorList>
    </citation>
    <scope>NUCLEOTIDE SEQUENCE</scope>
    <source>
        <tissue evidence="3">Muscle</tissue>
    </source>
</reference>
<dbReference type="InterPro" id="IPR015310">
    <property type="entry name" value="AHSA1-like_N"/>
</dbReference>
<dbReference type="Pfam" id="PF00078">
    <property type="entry name" value="RVT_1"/>
    <property type="match status" value="1"/>
</dbReference>
<keyword evidence="4" id="KW-1185">Reference proteome</keyword>
<gene>
    <name evidence="3" type="ORF">WISP_63527</name>
</gene>
<dbReference type="Pfam" id="PF08327">
    <property type="entry name" value="AHSA1"/>
    <property type="match status" value="1"/>
</dbReference>
<feature type="domain" description="Activator of Hsp90 ATPase AHSA1-like N-terminal" evidence="2">
    <location>
        <begin position="29"/>
        <end position="161"/>
    </location>
</feature>
<dbReference type="CDD" id="cd08892">
    <property type="entry name" value="SRPBCC_Aha1"/>
    <property type="match status" value="1"/>
</dbReference>
<dbReference type="Pfam" id="PF09229">
    <property type="entry name" value="Aha1_N"/>
    <property type="match status" value="1"/>
</dbReference>
<comment type="caution">
    <text evidence="3">The sequence shown here is derived from an EMBL/GenBank/DDBJ whole genome shotgun (WGS) entry which is preliminary data.</text>
</comment>
<dbReference type="EMBL" id="WHWB01033748">
    <property type="protein sequence ID" value="KAJ7417628.1"/>
    <property type="molecule type" value="Genomic_DNA"/>
</dbReference>
<dbReference type="Gene3D" id="3.15.10.20">
    <property type="entry name" value="Activator of Hsp90 ATPase Aha1, N-terminal domain"/>
    <property type="match status" value="1"/>
</dbReference>
<comment type="similarity">
    <text evidence="1">Belongs to the AHA1 family.</text>
</comment>
<dbReference type="PANTHER" id="PTHR13009:SF7">
    <property type="entry name" value="ACTIVATOR OF 90 KDA HEAT SHOCK PROTEIN ATPASE HOMOLOG 1"/>
    <property type="match status" value="1"/>
</dbReference>
<protein>
    <recommendedName>
        <fullName evidence="2">Activator of Hsp90 ATPase AHSA1-like N-terminal domain-containing protein</fullName>
    </recommendedName>
</protein>
<dbReference type="InterPro" id="IPR023393">
    <property type="entry name" value="START-like_dom_sf"/>
</dbReference>
<dbReference type="Gene3D" id="3.30.530.20">
    <property type="match status" value="1"/>
</dbReference>